<comment type="similarity">
    <text evidence="1">Belongs to the carbohydrate kinase pfkB family.</text>
</comment>
<feature type="binding site" evidence="12">
    <location>
        <position position="288"/>
    </location>
    <ligand>
        <name>K(+)</name>
        <dbReference type="ChEBI" id="CHEBI:29103"/>
    </ligand>
</feature>
<dbReference type="InterPro" id="IPR002139">
    <property type="entry name" value="Ribo/fructo_kinase"/>
</dbReference>
<keyword evidence="12" id="KW-0963">Cytoplasm</keyword>
<dbReference type="GO" id="GO:0004747">
    <property type="term" value="F:ribokinase activity"/>
    <property type="evidence" value="ECO:0007669"/>
    <property type="project" value="UniProtKB-EC"/>
</dbReference>
<dbReference type="PANTHER" id="PTHR10584">
    <property type="entry name" value="SUGAR KINASE"/>
    <property type="match status" value="1"/>
</dbReference>
<dbReference type="HAMAP" id="MF_01987">
    <property type="entry name" value="Ribokinase"/>
    <property type="match status" value="1"/>
</dbReference>
<dbReference type="PANTHER" id="PTHR10584:SF166">
    <property type="entry name" value="RIBOKINASE"/>
    <property type="match status" value="1"/>
</dbReference>
<dbReference type="EMBL" id="JBHUPA010000016">
    <property type="protein sequence ID" value="MFD2964542.1"/>
    <property type="molecule type" value="Genomic_DNA"/>
</dbReference>
<feature type="binding site" evidence="12">
    <location>
        <position position="247"/>
    </location>
    <ligand>
        <name>K(+)</name>
        <dbReference type="ChEBI" id="CHEBI:29103"/>
    </ligand>
</feature>
<reference evidence="15" key="1">
    <citation type="journal article" date="2019" name="Int. J. Syst. Evol. Microbiol.">
        <title>The Global Catalogue of Microorganisms (GCM) 10K type strain sequencing project: providing services to taxonomists for standard genome sequencing and annotation.</title>
        <authorList>
            <consortium name="The Broad Institute Genomics Platform"/>
            <consortium name="The Broad Institute Genome Sequencing Center for Infectious Disease"/>
            <person name="Wu L."/>
            <person name="Ma J."/>
        </authorList>
    </citation>
    <scope>NUCLEOTIDE SEQUENCE [LARGE SCALE GENOMIC DNA]</scope>
    <source>
        <strain evidence="15">KCTC 23098</strain>
    </source>
</reference>
<sequence>MNQKILVVGSSNTDMVIKAAKFALPGETILGGEFFMNPGGKGANQAIAASRLGGDVTFVGKVGSDIFGRQALQQLTKENIETRFVIVDHEYPSGVALINVDSKGQNCIVVAPGANGQLQPADIDHVLSEVPQENLVLVQLEIPIDTVTHLIRKTAELGNRLILNPAPAQNLPNELFASIYTITPNETEIELLTGIRVKDIGSAKAAGSKLLDLGVQQVIITLGSQGAYLHTSSISKLIAAPEVTAVDTTAAGDCFNGALAVALAEDMGMESAVHFACRAAAISVTRMGAQQSIPYRKELQQR</sequence>
<keyword evidence="9 12" id="KW-0460">Magnesium</keyword>
<evidence type="ECO:0000259" key="13">
    <source>
        <dbReference type="Pfam" id="PF00294"/>
    </source>
</evidence>
<keyword evidence="4 12" id="KW-0808">Transferase</keyword>
<evidence type="ECO:0000256" key="5">
    <source>
        <dbReference type="ARBA" id="ARBA00022723"/>
    </source>
</evidence>
<keyword evidence="5 12" id="KW-0479">Metal-binding</keyword>
<keyword evidence="10 12" id="KW-0630">Potassium</keyword>
<comment type="similarity">
    <text evidence="12">Belongs to the carbohydrate kinase PfkB family. Ribokinase subfamily.</text>
</comment>
<feature type="binding site" evidence="12">
    <location>
        <begin position="221"/>
        <end position="226"/>
    </location>
    <ligand>
        <name>ATP</name>
        <dbReference type="ChEBI" id="CHEBI:30616"/>
    </ligand>
</feature>
<dbReference type="PROSITE" id="PS00584">
    <property type="entry name" value="PFKB_KINASES_2"/>
    <property type="match status" value="1"/>
</dbReference>
<keyword evidence="11 12" id="KW-0119">Carbohydrate metabolism</keyword>
<feature type="binding site" evidence="12">
    <location>
        <position position="292"/>
    </location>
    <ligand>
        <name>K(+)</name>
        <dbReference type="ChEBI" id="CHEBI:29103"/>
    </ligand>
</feature>
<evidence type="ECO:0000256" key="12">
    <source>
        <dbReference type="HAMAP-Rule" id="MF_01987"/>
    </source>
</evidence>
<dbReference type="EC" id="2.7.1.15" evidence="2 12"/>
<dbReference type="InterPro" id="IPR011877">
    <property type="entry name" value="Ribokinase"/>
</dbReference>
<gene>
    <name evidence="12 14" type="primary">rbsK</name>
    <name evidence="14" type="ORF">ACFS6J_22265</name>
</gene>
<keyword evidence="8 12" id="KW-0067">ATP-binding</keyword>
<evidence type="ECO:0000256" key="6">
    <source>
        <dbReference type="ARBA" id="ARBA00022741"/>
    </source>
</evidence>
<evidence type="ECO:0000256" key="4">
    <source>
        <dbReference type="ARBA" id="ARBA00022679"/>
    </source>
</evidence>
<dbReference type="PRINTS" id="PR00990">
    <property type="entry name" value="RIBOKINASE"/>
</dbReference>
<comment type="subunit">
    <text evidence="12">Homodimer.</text>
</comment>
<feature type="active site" description="Proton acceptor" evidence="12">
    <location>
        <position position="253"/>
    </location>
</feature>
<feature type="binding site" evidence="12">
    <location>
        <position position="249"/>
    </location>
    <ligand>
        <name>K(+)</name>
        <dbReference type="ChEBI" id="CHEBI:29103"/>
    </ligand>
</feature>
<evidence type="ECO:0000256" key="7">
    <source>
        <dbReference type="ARBA" id="ARBA00022777"/>
    </source>
</evidence>
<keyword evidence="6 12" id="KW-0547">Nucleotide-binding</keyword>
<dbReference type="Pfam" id="PF00294">
    <property type="entry name" value="PfkB"/>
    <property type="match status" value="1"/>
</dbReference>
<feature type="binding site" evidence="12">
    <location>
        <begin position="12"/>
        <end position="14"/>
    </location>
    <ligand>
        <name>substrate</name>
    </ligand>
</feature>
<evidence type="ECO:0000256" key="3">
    <source>
        <dbReference type="ARBA" id="ARBA00016943"/>
    </source>
</evidence>
<name>A0ABW6B4U4_9SPHI</name>
<accession>A0ABW6B4U4</accession>
<evidence type="ECO:0000313" key="15">
    <source>
        <dbReference type="Proteomes" id="UP001597560"/>
    </source>
</evidence>
<dbReference type="InterPro" id="IPR029056">
    <property type="entry name" value="Ribokinase-like"/>
</dbReference>
<comment type="activity regulation">
    <text evidence="12">Activated by a monovalent cation that binds near, but not in, the active site. The most likely occupant of the site in vivo is potassium. Ion binding induces a conformational change that may alter substrate affinity.</text>
</comment>
<dbReference type="InterPro" id="IPR002173">
    <property type="entry name" value="Carboh/pur_kinase_PfkB_CS"/>
</dbReference>
<evidence type="ECO:0000256" key="11">
    <source>
        <dbReference type="ARBA" id="ARBA00023277"/>
    </source>
</evidence>
<evidence type="ECO:0000256" key="9">
    <source>
        <dbReference type="ARBA" id="ARBA00022842"/>
    </source>
</evidence>
<dbReference type="Gene3D" id="3.40.1190.20">
    <property type="match status" value="1"/>
</dbReference>
<dbReference type="CDD" id="cd01174">
    <property type="entry name" value="ribokinase"/>
    <property type="match status" value="1"/>
</dbReference>
<dbReference type="NCBIfam" id="TIGR02152">
    <property type="entry name" value="D_ribokin_bact"/>
    <property type="match status" value="1"/>
</dbReference>
<comment type="subcellular location">
    <subcellularLocation>
        <location evidence="12">Cytoplasm</location>
    </subcellularLocation>
</comment>
<proteinExistence type="inferred from homology"/>
<comment type="cofactor">
    <cofactor evidence="12">
        <name>Mg(2+)</name>
        <dbReference type="ChEBI" id="CHEBI:18420"/>
    </cofactor>
    <text evidence="12">Requires a divalent cation, most likely magnesium in vivo, as an electrophilic catalyst to aid phosphoryl group transfer. It is the chelate of the metal and the nucleotide that is the actual substrate.</text>
</comment>
<feature type="binding site" evidence="12">
    <location>
        <begin position="252"/>
        <end position="253"/>
    </location>
    <ligand>
        <name>ATP</name>
        <dbReference type="ChEBI" id="CHEBI:30616"/>
    </ligand>
</feature>
<evidence type="ECO:0000256" key="8">
    <source>
        <dbReference type="ARBA" id="ARBA00022840"/>
    </source>
</evidence>
<dbReference type="SUPFAM" id="SSF53613">
    <property type="entry name" value="Ribokinase-like"/>
    <property type="match status" value="1"/>
</dbReference>
<organism evidence="14 15">
    <name type="scientific">Olivibacter jilunii</name>
    <dbReference type="NCBI Taxonomy" id="985016"/>
    <lineage>
        <taxon>Bacteria</taxon>
        <taxon>Pseudomonadati</taxon>
        <taxon>Bacteroidota</taxon>
        <taxon>Sphingobacteriia</taxon>
        <taxon>Sphingobacteriales</taxon>
        <taxon>Sphingobacteriaceae</taxon>
        <taxon>Olivibacter</taxon>
    </lineage>
</organism>
<feature type="binding site" evidence="12">
    <location>
        <position position="185"/>
    </location>
    <ligand>
        <name>ATP</name>
        <dbReference type="ChEBI" id="CHEBI:30616"/>
    </ligand>
</feature>
<keyword evidence="7 12" id="KW-0418">Kinase</keyword>
<feature type="binding site" evidence="12">
    <location>
        <begin position="40"/>
        <end position="44"/>
    </location>
    <ligand>
        <name>substrate</name>
    </ligand>
</feature>
<evidence type="ECO:0000313" key="14">
    <source>
        <dbReference type="EMBL" id="MFD2964542.1"/>
    </source>
</evidence>
<dbReference type="InterPro" id="IPR011611">
    <property type="entry name" value="PfkB_dom"/>
</dbReference>
<feature type="binding site" evidence="12">
    <location>
        <position position="141"/>
    </location>
    <ligand>
        <name>substrate</name>
    </ligand>
</feature>
<keyword evidence="15" id="KW-1185">Reference proteome</keyword>
<feature type="binding site" evidence="12">
    <location>
        <position position="286"/>
    </location>
    <ligand>
        <name>K(+)</name>
        <dbReference type="ChEBI" id="CHEBI:29103"/>
    </ligand>
</feature>
<evidence type="ECO:0000256" key="1">
    <source>
        <dbReference type="ARBA" id="ARBA00005380"/>
    </source>
</evidence>
<protein>
    <recommendedName>
        <fullName evidence="3 12">Ribokinase</fullName>
        <shortName evidence="12">RK</shortName>
        <ecNumber evidence="2 12">2.7.1.15</ecNumber>
    </recommendedName>
</protein>
<evidence type="ECO:0000256" key="10">
    <source>
        <dbReference type="ARBA" id="ARBA00022958"/>
    </source>
</evidence>
<feature type="binding site" evidence="12">
    <location>
        <position position="283"/>
    </location>
    <ligand>
        <name>K(+)</name>
        <dbReference type="ChEBI" id="CHEBI:29103"/>
    </ligand>
</feature>
<feature type="domain" description="Carbohydrate kinase PfkB" evidence="13">
    <location>
        <begin position="3"/>
        <end position="294"/>
    </location>
</feature>
<feature type="binding site" evidence="12">
    <location>
        <position position="253"/>
    </location>
    <ligand>
        <name>substrate</name>
    </ligand>
</feature>
<comment type="caution">
    <text evidence="12">Lacks conserved residue(s) required for the propagation of feature annotation.</text>
</comment>
<evidence type="ECO:0000256" key="2">
    <source>
        <dbReference type="ARBA" id="ARBA00012035"/>
    </source>
</evidence>
<dbReference type="Proteomes" id="UP001597560">
    <property type="component" value="Unassembled WGS sequence"/>
</dbReference>
<comment type="catalytic activity">
    <reaction evidence="12">
        <text>D-ribose + ATP = D-ribose 5-phosphate + ADP + H(+)</text>
        <dbReference type="Rhea" id="RHEA:13697"/>
        <dbReference type="ChEBI" id="CHEBI:15378"/>
        <dbReference type="ChEBI" id="CHEBI:30616"/>
        <dbReference type="ChEBI" id="CHEBI:47013"/>
        <dbReference type="ChEBI" id="CHEBI:78346"/>
        <dbReference type="ChEBI" id="CHEBI:456216"/>
        <dbReference type="EC" id="2.7.1.15"/>
    </reaction>
</comment>
<comment type="pathway">
    <text evidence="12">Carbohydrate metabolism; D-ribose degradation; D-ribose 5-phosphate from beta-D-ribopyranose: step 2/2.</text>
</comment>
<dbReference type="NCBIfam" id="NF008353">
    <property type="entry name" value="PRK11142.1"/>
    <property type="match status" value="1"/>
</dbReference>
<comment type="function">
    <text evidence="12">Catalyzes the phosphorylation of ribose at O-5 in a reaction requiring ATP and magnesium. The resulting D-ribose-5-phosphate can then be used either for sythesis of nucleotides, histidine, and tryptophan, or as a component of the pentose phosphate pathway.</text>
</comment>
<dbReference type="RefSeq" id="WP_377612777.1">
    <property type="nucleotide sequence ID" value="NZ_JBHUPA010000016.1"/>
</dbReference>
<comment type="caution">
    <text evidence="14">The sequence shown here is derived from an EMBL/GenBank/DDBJ whole genome shotgun (WGS) entry which is preliminary data.</text>
</comment>